<reference evidence="2" key="2">
    <citation type="submission" date="2025-08" db="UniProtKB">
        <authorList>
            <consortium name="Ensembl"/>
        </authorList>
    </citation>
    <scope>IDENTIFICATION</scope>
</reference>
<dbReference type="GO" id="GO:0005886">
    <property type="term" value="C:plasma membrane"/>
    <property type="evidence" value="ECO:0007669"/>
    <property type="project" value="TreeGrafter"/>
</dbReference>
<proteinExistence type="predicted"/>
<dbReference type="InterPro" id="IPR035976">
    <property type="entry name" value="Sushi/SCR/CCP_sf"/>
</dbReference>
<evidence type="ECO:0000256" key="1">
    <source>
        <dbReference type="PROSITE-ProRule" id="PRU00302"/>
    </source>
</evidence>
<keyword evidence="1" id="KW-1015">Disulfide bond</keyword>
<dbReference type="GeneID" id="115908344"/>
<dbReference type="CTD" id="203328"/>
<dbReference type="Proteomes" id="UP000694382">
    <property type="component" value="Chromosome 12"/>
</dbReference>
<accession>A0A8C3QB62</accession>
<dbReference type="CDD" id="cd00033">
    <property type="entry name" value="CCP"/>
    <property type="match status" value="1"/>
</dbReference>
<dbReference type="SUPFAM" id="SSF57535">
    <property type="entry name" value="Complement control module/SCR domain"/>
    <property type="match status" value="1"/>
</dbReference>
<sequence>MPVASTPGLDTPRTSALGRDSGGPRGYTGQCSRLLSPPLGSLQVLHGNGTEVGTVVTFQCSTEHQLEGAAIVTCVWEGNSTQWTAGVPSCKPISKYETFGFKVAVIASIVSCAVILLMSMAFLTCCLIKCVKKSERRRTQREMQLWYQLKTEELEHMQGAYFGFKGRNSNNNNKKLRNTSVFGDMTKMAYDNQGFYRSQEEQTRDVIVPGCCKDNSHLLKVAKGSGAPGAHMVPRHNTALQTVTSIRVVEVYSHKDSYNKPTCQIPG</sequence>
<dbReference type="Ensembl" id="ENSCPVT00000016530.2">
    <property type="protein sequence ID" value="ENSCPVP00000015831.1"/>
    <property type="gene ID" value="ENSCPVG00000011587.2"/>
</dbReference>
<evidence type="ECO:0000313" key="2">
    <source>
        <dbReference type="Ensembl" id="ENSCPVP00000015831.1"/>
    </source>
</evidence>
<dbReference type="Pfam" id="PF00084">
    <property type="entry name" value="Sushi"/>
    <property type="match status" value="1"/>
</dbReference>
<dbReference type="InterPro" id="IPR053067">
    <property type="entry name" value="SUSD3"/>
</dbReference>
<dbReference type="PROSITE" id="PS50923">
    <property type="entry name" value="SUSHI"/>
    <property type="match status" value="1"/>
</dbReference>
<evidence type="ECO:0000313" key="3">
    <source>
        <dbReference type="Proteomes" id="UP000694382"/>
    </source>
</evidence>
<reference evidence="2" key="3">
    <citation type="submission" date="2025-09" db="UniProtKB">
        <authorList>
            <consortium name="Ensembl"/>
        </authorList>
    </citation>
    <scope>IDENTIFICATION</scope>
</reference>
<name>A0A8C3QB62_GEOPR</name>
<organism evidence="2 3">
    <name type="scientific">Geospiza parvula</name>
    <name type="common">Small tree-finch</name>
    <name type="synonym">Camarhynchus parvulus</name>
    <dbReference type="NCBI Taxonomy" id="87175"/>
    <lineage>
        <taxon>Eukaryota</taxon>
        <taxon>Metazoa</taxon>
        <taxon>Chordata</taxon>
        <taxon>Craniata</taxon>
        <taxon>Vertebrata</taxon>
        <taxon>Euteleostomi</taxon>
        <taxon>Archelosauria</taxon>
        <taxon>Archosauria</taxon>
        <taxon>Dinosauria</taxon>
        <taxon>Saurischia</taxon>
        <taxon>Theropoda</taxon>
        <taxon>Coelurosauria</taxon>
        <taxon>Aves</taxon>
        <taxon>Neognathae</taxon>
        <taxon>Neoaves</taxon>
        <taxon>Telluraves</taxon>
        <taxon>Australaves</taxon>
        <taxon>Passeriformes</taxon>
        <taxon>Thraupidae</taxon>
        <taxon>Camarhynchus</taxon>
    </lineage>
</organism>
<keyword evidence="3" id="KW-1185">Reference proteome</keyword>
<comment type="caution">
    <text evidence="1">Lacks conserved residue(s) required for the propagation of feature annotation.</text>
</comment>
<keyword evidence="1" id="KW-0768">Sushi</keyword>
<dbReference type="PANTHER" id="PTHR46879:SF1">
    <property type="entry name" value="SUSHI DOMAIN-CONTAINING PROTEIN 3"/>
    <property type="match status" value="1"/>
</dbReference>
<dbReference type="InterPro" id="IPR000436">
    <property type="entry name" value="Sushi_SCR_CCP_dom"/>
</dbReference>
<dbReference type="SMART" id="SM00032">
    <property type="entry name" value="CCP"/>
    <property type="match status" value="1"/>
</dbReference>
<dbReference type="PANTHER" id="PTHR46879">
    <property type="entry name" value="SUSHI DOMAIN-CONTAINING PROTEIN 3"/>
    <property type="match status" value="1"/>
</dbReference>
<gene>
    <name evidence="2" type="primary">SUSD3</name>
</gene>
<protein>
    <submittedName>
        <fullName evidence="2">Sushi domain containing 3</fullName>
    </submittedName>
</protein>
<reference evidence="2" key="1">
    <citation type="submission" date="2020-02" db="EMBL/GenBank/DDBJ databases">
        <authorList>
            <person name="Enbody D E."/>
            <person name="Pettersson E M."/>
        </authorList>
    </citation>
    <scope>NUCLEOTIDE SEQUENCE [LARGE SCALE GENOMIC DNA]</scope>
</reference>
<dbReference type="AlphaFoldDB" id="A0A8C3QB62"/>
<dbReference type="Gene3D" id="2.10.70.10">
    <property type="entry name" value="Complement Module, domain 1"/>
    <property type="match status" value="1"/>
</dbReference>
<dbReference type="RefSeq" id="XP_030812725.1">
    <property type="nucleotide sequence ID" value="XM_030956865.1"/>
</dbReference>
<feature type="disulfide bond" evidence="1">
    <location>
        <begin position="31"/>
        <end position="74"/>
    </location>
</feature>